<evidence type="ECO:0000256" key="3">
    <source>
        <dbReference type="ARBA" id="ARBA00022777"/>
    </source>
</evidence>
<evidence type="ECO:0000259" key="4">
    <source>
        <dbReference type="Pfam" id="PF07804"/>
    </source>
</evidence>
<organism evidence="5 6">
    <name type="scientific">Gulosibacter chungangensis</name>
    <dbReference type="NCBI Taxonomy" id="979746"/>
    <lineage>
        <taxon>Bacteria</taxon>
        <taxon>Bacillati</taxon>
        <taxon>Actinomycetota</taxon>
        <taxon>Actinomycetes</taxon>
        <taxon>Micrococcales</taxon>
        <taxon>Microbacteriaceae</taxon>
        <taxon>Gulosibacter</taxon>
    </lineage>
</organism>
<dbReference type="EMBL" id="WBKB01000006">
    <property type="protein sequence ID" value="KAB1642261.1"/>
    <property type="molecule type" value="Genomic_DNA"/>
</dbReference>
<dbReference type="InterPro" id="IPR052028">
    <property type="entry name" value="HipA_Ser/Thr_kinase"/>
</dbReference>
<keyword evidence="6" id="KW-1185">Reference proteome</keyword>
<name>A0A7J5B9G5_9MICO</name>
<evidence type="ECO:0000313" key="5">
    <source>
        <dbReference type="EMBL" id="KAB1642261.1"/>
    </source>
</evidence>
<accession>A0A7J5B9G5</accession>
<dbReference type="RefSeq" id="WP_158052716.1">
    <property type="nucleotide sequence ID" value="NZ_WBKB01000006.1"/>
</dbReference>
<dbReference type="GO" id="GO:0004674">
    <property type="term" value="F:protein serine/threonine kinase activity"/>
    <property type="evidence" value="ECO:0007669"/>
    <property type="project" value="TreeGrafter"/>
</dbReference>
<evidence type="ECO:0000256" key="1">
    <source>
        <dbReference type="ARBA" id="ARBA00010164"/>
    </source>
</evidence>
<reference evidence="5 6" key="1">
    <citation type="submission" date="2019-09" db="EMBL/GenBank/DDBJ databases">
        <title>Phylogeny of genus Pseudoclavibacter and closely related genus.</title>
        <authorList>
            <person name="Li Y."/>
        </authorList>
    </citation>
    <scope>NUCLEOTIDE SEQUENCE [LARGE SCALE GENOMIC DNA]</scope>
    <source>
        <strain evidence="5 6">KCTC 13959</strain>
    </source>
</reference>
<dbReference type="PANTHER" id="PTHR37419">
    <property type="entry name" value="SERINE/THREONINE-PROTEIN KINASE TOXIN HIPA"/>
    <property type="match status" value="1"/>
</dbReference>
<dbReference type="AlphaFoldDB" id="A0A7J5B9G5"/>
<keyword evidence="2" id="KW-0808">Transferase</keyword>
<proteinExistence type="inferred from homology"/>
<dbReference type="Gene3D" id="1.10.1070.20">
    <property type="match status" value="1"/>
</dbReference>
<evidence type="ECO:0000256" key="2">
    <source>
        <dbReference type="ARBA" id="ARBA00022679"/>
    </source>
</evidence>
<protein>
    <submittedName>
        <fullName evidence="5">Type II toxin-antitoxin system HipA family toxin</fullName>
    </submittedName>
</protein>
<sequence length="407" mass="45016">MAPRRVEVWLPLNGQDVLAGHLFAETIRGRTTASFRFSPEYLTQPGAYSFDPAFQLNESTQVHPQGGLSGTFSDSQPDRWGQRLIQRNRSAQEKSAPTEVDYLLGVDDRLRMGAIRFREPGGDFLAPSAGSEVPPLINLSELALLAAMAESSDTAFERLAELTRVGSSLGGARPKANVIDGDGNIAIAKFTSVKDDDSTIAWEFVSLNMAEKCGIKVPKSQLLRVSGQPVLLMERFDRIGDQRIPYMSVMTLLQLTDGSDAHSCYVEIAEELPSRQDRHELFRRAALGLLIGNTDDHLRNHGLLRHEGTWRLSPAFDINPGTQKSDHATPIMFGEDDTVATLLNYADYFELTDSEARRSLRSVADAVLSWRAEARLAGISESECNRFKEIFESPLLTDAERMTRASG</sequence>
<dbReference type="InterPro" id="IPR012893">
    <property type="entry name" value="HipA-like_C"/>
</dbReference>
<dbReference type="Pfam" id="PF07804">
    <property type="entry name" value="HipA_C"/>
    <property type="match status" value="1"/>
</dbReference>
<dbReference type="PANTHER" id="PTHR37419:SF8">
    <property type="entry name" value="TOXIN YJJJ"/>
    <property type="match status" value="1"/>
</dbReference>
<evidence type="ECO:0000313" key="6">
    <source>
        <dbReference type="Proteomes" id="UP000433493"/>
    </source>
</evidence>
<feature type="domain" description="HipA-like C-terminal" evidence="4">
    <location>
        <begin position="167"/>
        <end position="369"/>
    </location>
</feature>
<dbReference type="Proteomes" id="UP000433493">
    <property type="component" value="Unassembled WGS sequence"/>
</dbReference>
<dbReference type="OrthoDB" id="3182374at2"/>
<gene>
    <name evidence="5" type="ORF">F8O05_10605</name>
</gene>
<comment type="similarity">
    <text evidence="1">Belongs to the HipA Ser/Thr kinase family.</text>
</comment>
<comment type="caution">
    <text evidence="5">The sequence shown here is derived from an EMBL/GenBank/DDBJ whole genome shotgun (WGS) entry which is preliminary data.</text>
</comment>
<dbReference type="GO" id="GO:0005829">
    <property type="term" value="C:cytosol"/>
    <property type="evidence" value="ECO:0007669"/>
    <property type="project" value="TreeGrafter"/>
</dbReference>
<keyword evidence="3" id="KW-0418">Kinase</keyword>